<comment type="caution">
    <text evidence="1">The sequence shown here is derived from an EMBL/GenBank/DDBJ whole genome shotgun (WGS) entry which is preliminary data.</text>
</comment>
<evidence type="ECO:0000313" key="1">
    <source>
        <dbReference type="EMBL" id="KAI0064920.1"/>
    </source>
</evidence>
<protein>
    <submittedName>
        <fullName evidence="1">Uncharacterized protein</fullName>
    </submittedName>
</protein>
<accession>A0ACB8TA93</accession>
<evidence type="ECO:0000313" key="2">
    <source>
        <dbReference type="Proteomes" id="UP000814140"/>
    </source>
</evidence>
<dbReference type="EMBL" id="MU277197">
    <property type="protein sequence ID" value="KAI0064920.1"/>
    <property type="molecule type" value="Genomic_DNA"/>
</dbReference>
<dbReference type="Proteomes" id="UP000814140">
    <property type="component" value="Unassembled WGS sequence"/>
</dbReference>
<reference evidence="1" key="1">
    <citation type="submission" date="2021-03" db="EMBL/GenBank/DDBJ databases">
        <authorList>
            <consortium name="DOE Joint Genome Institute"/>
            <person name="Ahrendt S."/>
            <person name="Looney B.P."/>
            <person name="Miyauchi S."/>
            <person name="Morin E."/>
            <person name="Drula E."/>
            <person name="Courty P.E."/>
            <person name="Chicoki N."/>
            <person name="Fauchery L."/>
            <person name="Kohler A."/>
            <person name="Kuo A."/>
            <person name="Labutti K."/>
            <person name="Pangilinan J."/>
            <person name="Lipzen A."/>
            <person name="Riley R."/>
            <person name="Andreopoulos W."/>
            <person name="He G."/>
            <person name="Johnson J."/>
            <person name="Barry K.W."/>
            <person name="Grigoriev I.V."/>
            <person name="Nagy L."/>
            <person name="Hibbett D."/>
            <person name="Henrissat B."/>
            <person name="Matheny P.B."/>
            <person name="Labbe J."/>
            <person name="Martin F."/>
        </authorList>
    </citation>
    <scope>NUCLEOTIDE SEQUENCE</scope>
    <source>
        <strain evidence="1">HHB10654</strain>
    </source>
</reference>
<gene>
    <name evidence="1" type="ORF">BV25DRAFT_1914072</name>
</gene>
<proteinExistence type="predicted"/>
<reference evidence="1" key="2">
    <citation type="journal article" date="2022" name="New Phytol.">
        <title>Evolutionary transition to the ectomycorrhizal habit in the genomes of a hyperdiverse lineage of mushroom-forming fungi.</title>
        <authorList>
            <person name="Looney B."/>
            <person name="Miyauchi S."/>
            <person name="Morin E."/>
            <person name="Drula E."/>
            <person name="Courty P.E."/>
            <person name="Kohler A."/>
            <person name="Kuo A."/>
            <person name="LaButti K."/>
            <person name="Pangilinan J."/>
            <person name="Lipzen A."/>
            <person name="Riley R."/>
            <person name="Andreopoulos W."/>
            <person name="He G."/>
            <person name="Johnson J."/>
            <person name="Nolan M."/>
            <person name="Tritt A."/>
            <person name="Barry K.W."/>
            <person name="Grigoriev I.V."/>
            <person name="Nagy L.G."/>
            <person name="Hibbett D."/>
            <person name="Henrissat B."/>
            <person name="Matheny P.B."/>
            <person name="Labbe J."/>
            <person name="Martin F.M."/>
        </authorList>
    </citation>
    <scope>NUCLEOTIDE SEQUENCE</scope>
    <source>
        <strain evidence="1">HHB10654</strain>
    </source>
</reference>
<sequence>MPSYAMNHPLSYPGNSNPPLDYADRSPYNTGPSTSAVGSSYQPGPAPAPLPEGHPPYATHLPPNHQPPGYNPYNPPPPVWQNIYQPPEKLPYYHYGEWYRQEPSGELPVPPPYGPLQRAETTNVYGTPVIEAAPSGWHDKAKSTEDPHLVDRTPRPYHPDDGHMSTRRNIGERRFSSSSGYEPGADAKVDGAEGNAGAMIEQLTVERDTARRGLHEALGFIQTLAAEVRRLSDSEARRRRG</sequence>
<organism evidence="1 2">
    <name type="scientific">Artomyces pyxidatus</name>
    <dbReference type="NCBI Taxonomy" id="48021"/>
    <lineage>
        <taxon>Eukaryota</taxon>
        <taxon>Fungi</taxon>
        <taxon>Dikarya</taxon>
        <taxon>Basidiomycota</taxon>
        <taxon>Agaricomycotina</taxon>
        <taxon>Agaricomycetes</taxon>
        <taxon>Russulales</taxon>
        <taxon>Auriscalpiaceae</taxon>
        <taxon>Artomyces</taxon>
    </lineage>
</organism>
<keyword evidence="2" id="KW-1185">Reference proteome</keyword>
<name>A0ACB8TA93_9AGAM</name>